<keyword evidence="1" id="KW-0812">Transmembrane</keyword>
<evidence type="ECO:0008006" key="4">
    <source>
        <dbReference type="Google" id="ProtNLM"/>
    </source>
</evidence>
<gene>
    <name evidence="2" type="ORF">bsdtw1_03304</name>
</gene>
<accession>A0A6V8SJR7</accession>
<dbReference type="Proteomes" id="UP000580568">
    <property type="component" value="Unassembled WGS sequence"/>
</dbReference>
<proteinExistence type="predicted"/>
<keyword evidence="1" id="KW-1133">Transmembrane helix</keyword>
<dbReference type="AlphaFoldDB" id="A0A6V8SJR7"/>
<protein>
    <recommendedName>
        <fullName evidence="4">LemA family protein</fullName>
    </recommendedName>
</protein>
<evidence type="ECO:0000313" key="3">
    <source>
        <dbReference type="Proteomes" id="UP000580568"/>
    </source>
</evidence>
<organism evidence="2 3">
    <name type="scientific">Clostridium fungisolvens</name>
    <dbReference type="NCBI Taxonomy" id="1604897"/>
    <lineage>
        <taxon>Bacteria</taxon>
        <taxon>Bacillati</taxon>
        <taxon>Bacillota</taxon>
        <taxon>Clostridia</taxon>
        <taxon>Eubacteriales</taxon>
        <taxon>Clostridiaceae</taxon>
        <taxon>Clostridium</taxon>
    </lineage>
</organism>
<keyword evidence="1" id="KW-0472">Membrane</keyword>
<dbReference type="EMBL" id="BLZR01000001">
    <property type="protein sequence ID" value="GFP77190.1"/>
    <property type="molecule type" value="Genomic_DNA"/>
</dbReference>
<comment type="caution">
    <text evidence="2">The sequence shown here is derived from an EMBL/GenBank/DDBJ whole genome shotgun (WGS) entry which is preliminary data.</text>
</comment>
<reference evidence="2 3" key="1">
    <citation type="submission" date="2020-07" db="EMBL/GenBank/DDBJ databases">
        <title>A new beta-1,3-glucan-decomposing anaerobic bacterium isolated from anoxic soil subjected to biological soil disinfestation.</title>
        <authorList>
            <person name="Ueki A."/>
            <person name="Tonouchi A."/>
        </authorList>
    </citation>
    <scope>NUCLEOTIDE SEQUENCE [LARGE SCALE GENOMIC DNA]</scope>
    <source>
        <strain evidence="2 3">TW1</strain>
    </source>
</reference>
<evidence type="ECO:0000313" key="2">
    <source>
        <dbReference type="EMBL" id="GFP77190.1"/>
    </source>
</evidence>
<evidence type="ECO:0000256" key="1">
    <source>
        <dbReference type="SAM" id="Phobius"/>
    </source>
</evidence>
<dbReference type="RefSeq" id="WP_183278573.1">
    <property type="nucleotide sequence ID" value="NZ_BLZR01000001.1"/>
</dbReference>
<sequence>MKNKHDIRLFIALTWVISFVFMWCFFYLLLPRNRFKEQLDIIEKNVIESRWDEARVSMDELKKIYERNRTIIQINNATEAFVTFDSMIGQLDDAIENKQELAGEFIGGLRYYTDFVIKAFAGP</sequence>
<keyword evidence="3" id="KW-1185">Reference proteome</keyword>
<name>A0A6V8SJR7_9CLOT</name>
<feature type="transmembrane region" description="Helical" evidence="1">
    <location>
        <begin position="7"/>
        <end position="30"/>
    </location>
</feature>